<feature type="compositionally biased region" description="Basic and acidic residues" evidence="1">
    <location>
        <begin position="283"/>
        <end position="297"/>
    </location>
</feature>
<proteinExistence type="predicted"/>
<gene>
    <name evidence="2" type="ORF">PF004_g231</name>
</gene>
<evidence type="ECO:0000313" key="2">
    <source>
        <dbReference type="EMBL" id="KAE9256200.1"/>
    </source>
</evidence>
<feature type="region of interest" description="Disordered" evidence="1">
    <location>
        <begin position="122"/>
        <end position="188"/>
    </location>
</feature>
<dbReference type="EMBL" id="QXGC01000004">
    <property type="protein sequence ID" value="KAE9256200.1"/>
    <property type="molecule type" value="Genomic_DNA"/>
</dbReference>
<reference evidence="2 3" key="1">
    <citation type="submission" date="2018-09" db="EMBL/GenBank/DDBJ databases">
        <title>Genomic investigation of the strawberry pathogen Phytophthora fragariae indicates pathogenicity is determined by transcriptional variation in three key races.</title>
        <authorList>
            <person name="Adams T.M."/>
            <person name="Armitage A.D."/>
            <person name="Sobczyk M.K."/>
            <person name="Bates H.J."/>
            <person name="Dunwell J.M."/>
            <person name="Nellist C.F."/>
            <person name="Harrison R.J."/>
        </authorList>
    </citation>
    <scope>NUCLEOTIDE SEQUENCE [LARGE SCALE GENOMIC DNA]</scope>
    <source>
        <strain evidence="2 3">BC-23</strain>
    </source>
</reference>
<protein>
    <submittedName>
        <fullName evidence="2">Uncharacterized protein</fullName>
    </submittedName>
</protein>
<feature type="compositionally biased region" description="Acidic residues" evidence="1">
    <location>
        <begin position="304"/>
        <end position="314"/>
    </location>
</feature>
<organism evidence="2 3">
    <name type="scientific">Phytophthora fragariae</name>
    <dbReference type="NCBI Taxonomy" id="53985"/>
    <lineage>
        <taxon>Eukaryota</taxon>
        <taxon>Sar</taxon>
        <taxon>Stramenopiles</taxon>
        <taxon>Oomycota</taxon>
        <taxon>Peronosporomycetes</taxon>
        <taxon>Peronosporales</taxon>
        <taxon>Peronosporaceae</taxon>
        <taxon>Phytophthora</taxon>
    </lineage>
</organism>
<feature type="region of interest" description="Disordered" evidence="1">
    <location>
        <begin position="276"/>
        <end position="314"/>
    </location>
</feature>
<accession>A0A6G0PWF7</accession>
<comment type="caution">
    <text evidence="2">The sequence shown here is derived from an EMBL/GenBank/DDBJ whole genome shotgun (WGS) entry which is preliminary data.</text>
</comment>
<evidence type="ECO:0000256" key="1">
    <source>
        <dbReference type="SAM" id="MobiDB-lite"/>
    </source>
</evidence>
<feature type="compositionally biased region" description="Basic and acidic residues" evidence="1">
    <location>
        <begin position="486"/>
        <end position="498"/>
    </location>
</feature>
<feature type="region of interest" description="Disordered" evidence="1">
    <location>
        <begin position="461"/>
        <end position="499"/>
    </location>
</feature>
<name>A0A6G0PWF7_9STRA</name>
<sequence length="518" mass="56972">MKQSHRKYARHIWQIMTPRDLELVKGRRRGFFLCDVGIAGIREYTKGSGCRLTMASTYPSPRNERWVTPFPLIKDLSGSREDSGAPSDQARVLGIFSPFGGGKGADRERLVCDHREYIDGTRDRDADFGEEAGRNDNASPAPQTPRRRPRMTVAAHKDSSPQPQSTEELVEQDGEAESKSDDDRDEDYNDAAEVTTKLEQMTRVLTQPPSLLVSLLHLVLCHPLTGVQCLYPKNVPNKRLQLRSVQQRKKARARTMEIRHRQLAFNRRATLDQVGKRQCGTEADAKGRLRNTIHQDESELPAPDSEDESPALGSEDDDIEVVTGMLDAMVIDAGVETEISDGDPDIASEVKNRVSNKGTEGIPMDSDDIDETITELNLFETTVEAPNVNEFESLQSAELEGGEATGGRMEAKETALSAGLTGVEGVTAAIPSEVGTVVAESMNTAAADLESETHVTNVRQTEAPPYGVQPSLDTTQEQPSFGGENGQKDEMSSVKDNDSMAGKMWISCRVVDVRSRRC</sequence>
<feature type="compositionally biased region" description="Basic and acidic residues" evidence="1">
    <location>
        <begin position="122"/>
        <end position="134"/>
    </location>
</feature>
<evidence type="ECO:0000313" key="3">
    <source>
        <dbReference type="Proteomes" id="UP000476176"/>
    </source>
</evidence>
<dbReference type="AlphaFoldDB" id="A0A6G0PWF7"/>
<dbReference type="Proteomes" id="UP000476176">
    <property type="component" value="Unassembled WGS sequence"/>
</dbReference>